<dbReference type="Gene3D" id="3.30.300.20">
    <property type="match status" value="1"/>
</dbReference>
<dbReference type="PANTHER" id="PTHR34654:SF1">
    <property type="entry name" value="RNA-BINDING PROTEIN KHPA"/>
    <property type="match status" value="1"/>
</dbReference>
<dbReference type="EMBL" id="QWKX01000017">
    <property type="protein sequence ID" value="RIH78194.1"/>
    <property type="molecule type" value="Genomic_DNA"/>
</dbReference>
<accession>A0A399E0M0</accession>
<comment type="similarity">
    <text evidence="3">Belongs to the KhpA RNA-binding protein family.</text>
</comment>
<evidence type="ECO:0000313" key="4">
    <source>
        <dbReference type="EMBL" id="RIH78194.1"/>
    </source>
</evidence>
<comment type="subcellular location">
    <subcellularLocation>
        <location evidence="3">Cytoplasm</location>
    </subcellularLocation>
</comment>
<dbReference type="PANTHER" id="PTHR34654">
    <property type="entry name" value="UPF0109 PROTEIN SCO5592"/>
    <property type="match status" value="1"/>
</dbReference>
<dbReference type="InterPro" id="IPR020627">
    <property type="entry name" value="KhpA"/>
</dbReference>
<dbReference type="Proteomes" id="UP000266089">
    <property type="component" value="Unassembled WGS sequence"/>
</dbReference>
<keyword evidence="3" id="KW-0133">Cell shape</keyword>
<evidence type="ECO:0000313" key="5">
    <source>
        <dbReference type="Proteomes" id="UP000266089"/>
    </source>
</evidence>
<dbReference type="Pfam" id="PF13083">
    <property type="entry name" value="KH_KhpA-B"/>
    <property type="match status" value="1"/>
</dbReference>
<keyword evidence="1 3" id="KW-0963">Cytoplasm</keyword>
<dbReference type="GO" id="GO:0008360">
    <property type="term" value="P:regulation of cell shape"/>
    <property type="evidence" value="ECO:0007669"/>
    <property type="project" value="UniProtKB-KW"/>
</dbReference>
<comment type="subunit">
    <text evidence="3">Forms a complex with KhpB.</text>
</comment>
<evidence type="ECO:0000256" key="2">
    <source>
        <dbReference type="ARBA" id="ARBA00022884"/>
    </source>
</evidence>
<dbReference type="GO" id="GO:0071555">
    <property type="term" value="P:cell wall organization"/>
    <property type="evidence" value="ECO:0007669"/>
    <property type="project" value="UniProtKB-KW"/>
</dbReference>
<organism evidence="4 5">
    <name type="scientific">Meiothermus taiwanensis</name>
    <dbReference type="NCBI Taxonomy" id="172827"/>
    <lineage>
        <taxon>Bacteria</taxon>
        <taxon>Thermotogati</taxon>
        <taxon>Deinococcota</taxon>
        <taxon>Deinococci</taxon>
        <taxon>Thermales</taxon>
        <taxon>Thermaceae</taxon>
        <taxon>Meiothermus</taxon>
    </lineage>
</organism>
<name>A0A399E0M0_9DEIN</name>
<dbReference type="CDD" id="cd22533">
    <property type="entry name" value="KH-II_YlqC-like"/>
    <property type="match status" value="1"/>
</dbReference>
<gene>
    <name evidence="3" type="primary">khpA</name>
    <name evidence="4" type="ORF">Mcate_00935</name>
</gene>
<keyword evidence="3" id="KW-0143">Chaperone</keyword>
<dbReference type="SUPFAM" id="SSF54814">
    <property type="entry name" value="Prokaryotic type KH domain (KH-domain type II)"/>
    <property type="match status" value="1"/>
</dbReference>
<evidence type="ECO:0000256" key="1">
    <source>
        <dbReference type="ARBA" id="ARBA00022490"/>
    </source>
</evidence>
<keyword evidence="3" id="KW-0961">Cell wall biogenesis/degradation</keyword>
<dbReference type="GO" id="GO:0003723">
    <property type="term" value="F:RNA binding"/>
    <property type="evidence" value="ECO:0007669"/>
    <property type="project" value="UniProtKB-UniRule"/>
</dbReference>
<proteinExistence type="inferred from homology"/>
<dbReference type="InterPro" id="IPR009019">
    <property type="entry name" value="KH_sf_prok-type"/>
</dbReference>
<sequence length="74" mass="8568">MLMKDLVEYLAKAVVDHPAMVRVDERRSREGLVYYIETHPEDKGRIIGRQGRVIESIRTVVRSFAKGRVSVEVR</sequence>
<reference evidence="4 5" key="1">
    <citation type="submission" date="2018-08" db="EMBL/GenBank/DDBJ databases">
        <title>Meiothermus cateniformans JCM 15151 genome sequencing project.</title>
        <authorList>
            <person name="Da Costa M.S."/>
            <person name="Albuquerque L."/>
            <person name="Raposo P."/>
            <person name="Froufe H.J.C."/>
            <person name="Barroso C.S."/>
            <person name="Egas C."/>
        </authorList>
    </citation>
    <scope>NUCLEOTIDE SEQUENCE [LARGE SCALE GENOMIC DNA]</scope>
    <source>
        <strain evidence="4 5">JCM 15151</strain>
    </source>
</reference>
<comment type="caution">
    <text evidence="4">The sequence shown here is derived from an EMBL/GenBank/DDBJ whole genome shotgun (WGS) entry which is preliminary data.</text>
</comment>
<protein>
    <recommendedName>
        <fullName evidence="3">RNA-binding protein KhpA</fullName>
    </recommendedName>
    <alternativeName>
        <fullName evidence="3">KH-domain protein A</fullName>
    </alternativeName>
</protein>
<dbReference type="GO" id="GO:0009252">
    <property type="term" value="P:peptidoglycan biosynthetic process"/>
    <property type="evidence" value="ECO:0007669"/>
    <property type="project" value="UniProtKB-UniRule"/>
</dbReference>
<keyword evidence="2 3" id="KW-0694">RNA-binding</keyword>
<evidence type="ECO:0000256" key="3">
    <source>
        <dbReference type="HAMAP-Rule" id="MF_00088"/>
    </source>
</evidence>
<dbReference type="HAMAP" id="MF_00088">
    <property type="entry name" value="KhpA"/>
    <property type="match status" value="1"/>
</dbReference>
<dbReference type="AlphaFoldDB" id="A0A399E0M0"/>
<comment type="function">
    <text evidence="3">A probable RNA chaperone. Forms a complex with KhpB which binds to cellular RNA and controls its expression. Plays a role in peptidoglycan (PG) homeostasis and cell length regulation.</text>
</comment>
<dbReference type="InterPro" id="IPR015946">
    <property type="entry name" value="KH_dom-like_a/b"/>
</dbReference>
<dbReference type="GO" id="GO:0005737">
    <property type="term" value="C:cytoplasm"/>
    <property type="evidence" value="ECO:0007669"/>
    <property type="project" value="UniProtKB-SubCell"/>
</dbReference>